<evidence type="ECO:0000313" key="9">
    <source>
        <dbReference type="Proteomes" id="UP000677054"/>
    </source>
</evidence>
<dbReference type="InterPro" id="IPR032043">
    <property type="entry name" value="Msl2_Znf-RING"/>
</dbReference>
<keyword evidence="4" id="KW-0539">Nucleus</keyword>
<dbReference type="InterPro" id="IPR013083">
    <property type="entry name" value="Znf_RING/FYVE/PHD"/>
</dbReference>
<evidence type="ECO:0000259" key="7">
    <source>
        <dbReference type="PROSITE" id="PS52051"/>
    </source>
</evidence>
<keyword evidence="1 3" id="KW-0479">Metal-binding</keyword>
<reference evidence="8" key="1">
    <citation type="submission" date="2020-11" db="EMBL/GenBank/DDBJ databases">
        <authorList>
            <person name="Tran Van P."/>
        </authorList>
    </citation>
    <scope>NUCLEOTIDE SEQUENCE</scope>
</reference>
<feature type="region of interest" description="Disordered" evidence="5">
    <location>
        <begin position="336"/>
        <end position="362"/>
    </location>
</feature>
<dbReference type="Proteomes" id="UP000677054">
    <property type="component" value="Unassembled WGS sequence"/>
</dbReference>
<dbReference type="PROSITE" id="PS50089">
    <property type="entry name" value="ZF_RING_2"/>
    <property type="match status" value="1"/>
</dbReference>
<evidence type="ECO:0000313" key="8">
    <source>
        <dbReference type="EMBL" id="CAD7250302.1"/>
    </source>
</evidence>
<feature type="region of interest" description="Disordered" evidence="5">
    <location>
        <begin position="146"/>
        <end position="271"/>
    </location>
</feature>
<dbReference type="SMART" id="SM01114">
    <property type="entry name" value="CXC"/>
    <property type="match status" value="1"/>
</dbReference>
<dbReference type="CDD" id="cd13122">
    <property type="entry name" value="MSL2_CXC"/>
    <property type="match status" value="1"/>
</dbReference>
<dbReference type="GO" id="GO:0008270">
    <property type="term" value="F:zinc ion binding"/>
    <property type="evidence" value="ECO:0007669"/>
    <property type="project" value="UniProtKB-KW"/>
</dbReference>
<evidence type="ECO:0000259" key="6">
    <source>
        <dbReference type="PROSITE" id="PS50089"/>
    </source>
</evidence>
<gene>
    <name evidence="8" type="ORF">DSTB1V02_LOCUS10082</name>
</gene>
<dbReference type="GO" id="GO:0016567">
    <property type="term" value="P:protein ubiquitination"/>
    <property type="evidence" value="ECO:0007669"/>
    <property type="project" value="TreeGrafter"/>
</dbReference>
<dbReference type="PANTHER" id="PTHR16048">
    <property type="entry name" value="MSL2-RELATED"/>
    <property type="match status" value="1"/>
</dbReference>
<feature type="compositionally biased region" description="Basic residues" evidence="5">
    <location>
        <begin position="515"/>
        <end position="528"/>
    </location>
</feature>
<evidence type="ECO:0000256" key="2">
    <source>
        <dbReference type="ARBA" id="ARBA00022833"/>
    </source>
</evidence>
<keyword evidence="9" id="KW-1185">Reference proteome</keyword>
<feature type="region of interest" description="Disordered" evidence="5">
    <location>
        <begin position="493"/>
        <end position="528"/>
    </location>
</feature>
<evidence type="ECO:0000256" key="1">
    <source>
        <dbReference type="ARBA" id="ARBA00022771"/>
    </source>
</evidence>
<feature type="domain" description="CXC MSL2-type" evidence="7">
    <location>
        <begin position="523"/>
        <end position="574"/>
    </location>
</feature>
<feature type="compositionally biased region" description="Low complexity" evidence="5">
    <location>
        <begin position="498"/>
        <end position="510"/>
    </location>
</feature>
<feature type="region of interest" description="Disordered" evidence="5">
    <location>
        <begin position="575"/>
        <end position="610"/>
    </location>
</feature>
<dbReference type="Gene3D" id="3.30.40.10">
    <property type="entry name" value="Zinc/RING finger domain, C3HC4 (zinc finger)"/>
    <property type="match status" value="1"/>
</dbReference>
<evidence type="ECO:0000256" key="5">
    <source>
        <dbReference type="SAM" id="MobiDB-lite"/>
    </source>
</evidence>
<keyword evidence="1 3" id="KW-0863">Zinc-finger</keyword>
<sequence length="673" mass="73139">MEIVNATTFFVKTCRLVLEDPDEGRPHVRELCELLPCLRESVSCTVCGGILADPLTPTDTACQHHVCRGCRGGKKSLRPSCSWCRDYSKYVENVALGSLIQCFRKFCVYLKTTPLYDELCSSSQNVGAKVVCDIVQEAVGLGSDAGAHRSRLGAKNAGRARVYNRPRLSNTHAGSTAGPKTQAAGRGGQDETHNQPHGRTRQSSITVDVEGSVNHTYQTTCARLRRPSRTSPRLRSLQAPPDDGMKEIPVRPGRSDGTSRLESAADTKMVQREPDLPVASKEESRDEHKAIWETLPSTTHSLLNSARPIGLLSSYSSEVIRPNACSVGVETKPNDLGEIRSTKGLPLNSVPKSEEPKSKQVYGKPMCQSSSILLKSPSHVSLGPMHMAQGTSRPIKISSMTSSTVSLSPASSVTFCPISVRTKTEPQTTTVVLGIPSSTNWVTSTHVQDRVNQVGLAFPAPTIRAKAVTSHQACQSNRATPVRRHTLIPQLLSTGCQGDSSSGSESNDPESPSKKEKKSKPRPKRKGCRCGNATTFPGKLTCCGQRCPCYVEHKACMECKCRGCRNPYRTGGKKVRPHIPPMENIQVHVPPSPPSKYSGTDDLEESGMDTDHDERKSFFLNQGEASWAFTPLMVENGSSTYLSLEGLTALEATDEDLVSSHHERVPEILSDIP</sequence>
<dbReference type="EMBL" id="CAJPEV010002776">
    <property type="protein sequence ID" value="CAG0898005.1"/>
    <property type="molecule type" value="Genomic_DNA"/>
</dbReference>
<name>A0A7R9FPH2_9CRUS</name>
<dbReference type="Pfam" id="PF16682">
    <property type="entry name" value="MSL2-CXC"/>
    <property type="match status" value="1"/>
</dbReference>
<dbReference type="EMBL" id="LR902293">
    <property type="protein sequence ID" value="CAD7250302.1"/>
    <property type="molecule type" value="Genomic_DNA"/>
</dbReference>
<evidence type="ECO:0000256" key="3">
    <source>
        <dbReference type="PROSITE-ProRule" id="PRU00175"/>
    </source>
</evidence>
<dbReference type="AlphaFoldDB" id="A0A7R9FPH2"/>
<evidence type="ECO:0000256" key="4">
    <source>
        <dbReference type="PROSITE-ProRule" id="PRU01396"/>
    </source>
</evidence>
<dbReference type="InterPro" id="IPR033467">
    <property type="entry name" value="Tesmin/TSO1-like_CXC"/>
</dbReference>
<feature type="domain" description="RING-type" evidence="6">
    <location>
        <begin position="44"/>
        <end position="85"/>
    </location>
</feature>
<dbReference type="CDD" id="cd16522">
    <property type="entry name" value="RING-HC_MSL2"/>
    <property type="match status" value="1"/>
</dbReference>
<organism evidence="8">
    <name type="scientific">Darwinula stevensoni</name>
    <dbReference type="NCBI Taxonomy" id="69355"/>
    <lineage>
        <taxon>Eukaryota</taxon>
        <taxon>Metazoa</taxon>
        <taxon>Ecdysozoa</taxon>
        <taxon>Arthropoda</taxon>
        <taxon>Crustacea</taxon>
        <taxon>Oligostraca</taxon>
        <taxon>Ostracoda</taxon>
        <taxon>Podocopa</taxon>
        <taxon>Podocopida</taxon>
        <taxon>Darwinulocopina</taxon>
        <taxon>Darwinuloidea</taxon>
        <taxon>Darwinulidae</taxon>
        <taxon>Darwinula</taxon>
    </lineage>
</organism>
<dbReference type="Pfam" id="PF16685">
    <property type="entry name" value="zf-RING_10"/>
    <property type="match status" value="1"/>
</dbReference>
<feature type="compositionally biased region" description="Polar residues" evidence="5">
    <location>
        <begin position="195"/>
        <end position="206"/>
    </location>
</feature>
<proteinExistence type="inferred from homology"/>
<accession>A0A7R9FPH2</accession>
<comment type="similarity">
    <text evidence="4">Belongs to the MSL2 family.</text>
</comment>
<dbReference type="GO" id="GO:0061630">
    <property type="term" value="F:ubiquitin protein ligase activity"/>
    <property type="evidence" value="ECO:0007669"/>
    <property type="project" value="InterPro"/>
</dbReference>
<dbReference type="PROSITE" id="PS52051">
    <property type="entry name" value="CXC_MSL2"/>
    <property type="match status" value="1"/>
</dbReference>
<dbReference type="InterPro" id="IPR032049">
    <property type="entry name" value="Msl2-CXC"/>
</dbReference>
<dbReference type="InterPro" id="IPR037922">
    <property type="entry name" value="MSL2"/>
</dbReference>
<keyword evidence="4" id="KW-0158">Chromosome</keyword>
<dbReference type="PANTHER" id="PTHR16048:SF3">
    <property type="entry name" value="E3 UBIQUITIN-PROTEIN LIGASE MSL2"/>
    <property type="match status" value="1"/>
</dbReference>
<dbReference type="OrthoDB" id="10012174at2759"/>
<protein>
    <submittedName>
        <fullName evidence="8">Uncharacterized protein</fullName>
    </submittedName>
</protein>
<feature type="compositionally biased region" description="Basic and acidic residues" evidence="5">
    <location>
        <begin position="243"/>
        <end position="271"/>
    </location>
</feature>
<keyword evidence="2" id="KW-0862">Zinc</keyword>
<dbReference type="GO" id="GO:0072487">
    <property type="term" value="C:MSL complex"/>
    <property type="evidence" value="ECO:0007669"/>
    <property type="project" value="UniProtKB-UniRule"/>
</dbReference>
<dbReference type="InterPro" id="IPR001841">
    <property type="entry name" value="Znf_RING"/>
</dbReference>